<organism evidence="2 3">
    <name type="scientific">Rhizophagus clarus</name>
    <dbReference type="NCBI Taxonomy" id="94130"/>
    <lineage>
        <taxon>Eukaryota</taxon>
        <taxon>Fungi</taxon>
        <taxon>Fungi incertae sedis</taxon>
        <taxon>Mucoromycota</taxon>
        <taxon>Glomeromycotina</taxon>
        <taxon>Glomeromycetes</taxon>
        <taxon>Glomerales</taxon>
        <taxon>Glomeraceae</taxon>
        <taxon>Rhizophagus</taxon>
    </lineage>
</organism>
<proteinExistence type="predicted"/>
<comment type="caution">
    <text evidence="2">The sequence shown here is derived from an EMBL/GenBank/DDBJ whole genome shotgun (WGS) entry which is preliminary data.</text>
</comment>
<dbReference type="EMBL" id="BLAL01000088">
    <property type="protein sequence ID" value="GES85142.1"/>
    <property type="molecule type" value="Genomic_DNA"/>
</dbReference>
<sequence length="140" mass="16784">MNLKKNEYNNLLSEEKENEKENEKEKEKEKENESESEVENGNENIEHQHDRQPRQSQIHNIDVDKQTVGPFRLSVPEELLTTASTSRSNRFRKQYLDYDNDDCGINKMAVKVLKIKHELNKKELEMPREKRQRKPINYKE</sequence>
<evidence type="ECO:0000313" key="2">
    <source>
        <dbReference type="EMBL" id="GES85142.1"/>
    </source>
</evidence>
<feature type="region of interest" description="Disordered" evidence="1">
    <location>
        <begin position="1"/>
        <end position="70"/>
    </location>
</feature>
<evidence type="ECO:0000313" key="3">
    <source>
        <dbReference type="Proteomes" id="UP000615446"/>
    </source>
</evidence>
<evidence type="ECO:0000256" key="1">
    <source>
        <dbReference type="SAM" id="MobiDB-lite"/>
    </source>
</evidence>
<reference evidence="2" key="1">
    <citation type="submission" date="2019-10" db="EMBL/GenBank/DDBJ databases">
        <title>Conservation and host-specific expression of non-tandemly repeated heterogenous ribosome RNA gene in arbuscular mycorrhizal fungi.</title>
        <authorList>
            <person name="Maeda T."/>
            <person name="Kobayashi Y."/>
            <person name="Nakagawa T."/>
            <person name="Ezawa T."/>
            <person name="Yamaguchi K."/>
            <person name="Bino T."/>
            <person name="Nishimoto Y."/>
            <person name="Shigenobu S."/>
            <person name="Kawaguchi M."/>
        </authorList>
    </citation>
    <scope>NUCLEOTIDE SEQUENCE</scope>
    <source>
        <strain evidence="2">HR1</strain>
    </source>
</reference>
<feature type="compositionally biased region" description="Basic and acidic residues" evidence="1">
    <location>
        <begin position="44"/>
        <end position="53"/>
    </location>
</feature>
<gene>
    <name evidence="2" type="ORF">RCL2_001223200</name>
</gene>
<name>A0A8H3LFU0_9GLOM</name>
<dbReference type="Proteomes" id="UP000615446">
    <property type="component" value="Unassembled WGS sequence"/>
</dbReference>
<feature type="compositionally biased region" description="Basic and acidic residues" evidence="1">
    <location>
        <begin position="1"/>
        <end position="33"/>
    </location>
</feature>
<dbReference type="AlphaFoldDB" id="A0A8H3LFU0"/>
<accession>A0A8H3LFU0</accession>
<protein>
    <submittedName>
        <fullName evidence="2">Uncharacterized protein</fullName>
    </submittedName>
</protein>